<name>A0A366DMR0_9NOCA</name>
<dbReference type="RefSeq" id="WP_147265809.1">
    <property type="nucleotide sequence ID" value="NZ_QNRE01000004.1"/>
</dbReference>
<dbReference type="AlphaFoldDB" id="A0A366DMR0"/>
<keyword evidence="3" id="KW-1185">Reference proteome</keyword>
<comment type="caution">
    <text evidence="2">The sequence shown here is derived from an EMBL/GenBank/DDBJ whole genome shotgun (WGS) entry which is preliminary data.</text>
</comment>
<gene>
    <name evidence="2" type="ORF">DFR74_10438</name>
</gene>
<feature type="compositionally biased region" description="Basic and acidic residues" evidence="1">
    <location>
        <begin position="404"/>
        <end position="447"/>
    </location>
</feature>
<reference evidence="2 3" key="1">
    <citation type="submission" date="2018-06" db="EMBL/GenBank/DDBJ databases">
        <title>Genomic Encyclopedia of Type Strains, Phase IV (KMG-IV): sequencing the most valuable type-strain genomes for metagenomic binning, comparative biology and taxonomic classification.</title>
        <authorList>
            <person name="Goeker M."/>
        </authorList>
    </citation>
    <scope>NUCLEOTIDE SEQUENCE [LARGE SCALE GENOMIC DNA]</scope>
    <source>
        <strain evidence="2 3">DSM 44599</strain>
    </source>
</reference>
<dbReference type="STRING" id="1210090.GCA_001613185_00901"/>
<proteinExistence type="predicted"/>
<dbReference type="OrthoDB" id="9827288at2"/>
<feature type="compositionally biased region" description="Basic and acidic residues" evidence="1">
    <location>
        <begin position="460"/>
        <end position="479"/>
    </location>
</feature>
<dbReference type="Proteomes" id="UP000252586">
    <property type="component" value="Unassembled WGS sequence"/>
</dbReference>
<protein>
    <submittedName>
        <fullName evidence="2">Uncharacterized protein</fullName>
    </submittedName>
</protein>
<evidence type="ECO:0000256" key="1">
    <source>
        <dbReference type="SAM" id="MobiDB-lite"/>
    </source>
</evidence>
<evidence type="ECO:0000313" key="3">
    <source>
        <dbReference type="Proteomes" id="UP000252586"/>
    </source>
</evidence>
<accession>A0A366DMR0</accession>
<dbReference type="EMBL" id="QNRE01000004">
    <property type="protein sequence ID" value="RBO91336.1"/>
    <property type="molecule type" value="Genomic_DNA"/>
</dbReference>
<feature type="region of interest" description="Disordered" evidence="1">
    <location>
        <begin position="404"/>
        <end position="545"/>
    </location>
</feature>
<feature type="compositionally biased region" description="Basic and acidic residues" evidence="1">
    <location>
        <begin position="510"/>
        <end position="545"/>
    </location>
</feature>
<organism evidence="2 3">
    <name type="scientific">Nocardia puris</name>
    <dbReference type="NCBI Taxonomy" id="208602"/>
    <lineage>
        <taxon>Bacteria</taxon>
        <taxon>Bacillati</taxon>
        <taxon>Actinomycetota</taxon>
        <taxon>Actinomycetes</taxon>
        <taxon>Mycobacteriales</taxon>
        <taxon>Nocardiaceae</taxon>
        <taxon>Nocardia</taxon>
    </lineage>
</organism>
<sequence>MTTDREPPQTPNELDAPTRDQYLNKYIPGKLASGEVPRSVPGYAQSLRFWEMASRRGAAWELGIEKVFGLDRQGWERHHTHSLPESGRSIQADFYRDSGKAPDGVAHSIEVKSGEISQEREVSQLLGYRAQLARGEKVTYITRAGQAHAQDVRELMGNLLKQYPNQFRIMEANDRVYNRILDSGMRELERREKQRTRDTVARIPAKDRESRDVAKVARDYLASLNNQAVEGRQVGVEQIRYVQETLRDLGEWEHRRDLERADESRKLLGLGFRAGRDVTDYLRERADERHHERMTPVNELAVHQISRERSELAHDVARVLRDVERARKEGREIDPKHLQRAVNAHGNRVGALARLEGKIFEAPIPGQTSEQQREWNAAWKMVSEERDRPIHQALDHLDRVAAQTREARERVPREVREREARPPAEREVRERGARPAAEREVRERGEARGSGPPALVQVPAEREAREAQIRAEREQRAAERTQWMLDRGVDESVTRLVGLHQDPILPGDPEPPRPDQEKVRSDHATRQRDARARENDARQRDGRVR</sequence>
<evidence type="ECO:0000313" key="2">
    <source>
        <dbReference type="EMBL" id="RBO91336.1"/>
    </source>
</evidence>